<name>X1U7C5_9ZZZZ</name>
<organism evidence="1">
    <name type="scientific">marine sediment metagenome</name>
    <dbReference type="NCBI Taxonomy" id="412755"/>
    <lineage>
        <taxon>unclassified sequences</taxon>
        <taxon>metagenomes</taxon>
        <taxon>ecological metagenomes</taxon>
    </lineage>
</organism>
<evidence type="ECO:0000313" key="1">
    <source>
        <dbReference type="EMBL" id="GAI99491.1"/>
    </source>
</evidence>
<gene>
    <name evidence="1" type="ORF">S12H4_31633</name>
</gene>
<protein>
    <submittedName>
        <fullName evidence="1">Uncharacterized protein</fullName>
    </submittedName>
</protein>
<dbReference type="AlphaFoldDB" id="X1U7C5"/>
<proteinExistence type="predicted"/>
<sequence length="113" mass="13216">MPVIYRQKRFSELTPAQQALKLEADAKYEADVLEISDPFYKKKHTAGVTPAEEQVYTEAKTKLWDDYYEWAIDNDLYDIITPQQQLTESEQGLYDQLQRVNELRAGAGRRELE</sequence>
<accession>X1U7C5</accession>
<reference evidence="1" key="1">
    <citation type="journal article" date="2014" name="Front. Microbiol.">
        <title>High frequency of phylogenetically diverse reductive dehalogenase-homologous genes in deep subseafloor sedimentary metagenomes.</title>
        <authorList>
            <person name="Kawai M."/>
            <person name="Futagami T."/>
            <person name="Toyoda A."/>
            <person name="Takaki Y."/>
            <person name="Nishi S."/>
            <person name="Hori S."/>
            <person name="Arai W."/>
            <person name="Tsubouchi T."/>
            <person name="Morono Y."/>
            <person name="Uchiyama I."/>
            <person name="Ito T."/>
            <person name="Fujiyama A."/>
            <person name="Inagaki F."/>
            <person name="Takami H."/>
        </authorList>
    </citation>
    <scope>NUCLEOTIDE SEQUENCE</scope>
    <source>
        <strain evidence="1">Expedition CK06-06</strain>
    </source>
</reference>
<feature type="non-terminal residue" evidence="1">
    <location>
        <position position="113"/>
    </location>
</feature>
<dbReference type="EMBL" id="BARW01018482">
    <property type="protein sequence ID" value="GAI99491.1"/>
    <property type="molecule type" value="Genomic_DNA"/>
</dbReference>
<comment type="caution">
    <text evidence="1">The sequence shown here is derived from an EMBL/GenBank/DDBJ whole genome shotgun (WGS) entry which is preliminary data.</text>
</comment>